<proteinExistence type="predicted"/>
<keyword evidence="1" id="KW-0472">Membrane</keyword>
<keyword evidence="3" id="KW-1185">Reference proteome</keyword>
<dbReference type="Proteomes" id="UP001296921">
    <property type="component" value="Unassembled WGS sequence"/>
</dbReference>
<protein>
    <submittedName>
        <fullName evidence="2">Uncharacterized protein</fullName>
    </submittedName>
</protein>
<evidence type="ECO:0000313" key="2">
    <source>
        <dbReference type="EMBL" id="MBK5145548.1"/>
    </source>
</evidence>
<gene>
    <name evidence="2" type="ORF">I2494_17860</name>
</gene>
<evidence type="ECO:0000313" key="3">
    <source>
        <dbReference type="Proteomes" id="UP001296921"/>
    </source>
</evidence>
<name>A0ABS1IUV3_9GAMM</name>
<organism evidence="2 3">
    <name type="scientific">Limnobaculum allomyrinae</name>
    <dbReference type="NCBI Taxonomy" id="2791986"/>
    <lineage>
        <taxon>Bacteria</taxon>
        <taxon>Pseudomonadati</taxon>
        <taxon>Pseudomonadota</taxon>
        <taxon>Gammaproteobacteria</taxon>
        <taxon>Enterobacterales</taxon>
        <taxon>Budviciaceae</taxon>
        <taxon>Limnobaculum</taxon>
    </lineage>
</organism>
<dbReference type="RefSeq" id="WP_218468428.1">
    <property type="nucleotide sequence ID" value="NZ_JADRCR010000012.1"/>
</dbReference>
<comment type="caution">
    <text evidence="2">The sequence shown here is derived from an EMBL/GenBank/DDBJ whole genome shotgun (WGS) entry which is preliminary data.</text>
</comment>
<sequence>MINSYDHHITENYTPPKIAIFRMTLFCLKRAFLGGECWRAWLLLLGRGVVESGKVLLLLSCIVGLFLIVPIVLLPEEFVSHIVASPESAMAMYQRQQEFFLHDNPIGSLCVGPILAVVKTLFIYAERAEQILISMAKQVSVTKGRFHE</sequence>
<keyword evidence="1" id="KW-1133">Transmembrane helix</keyword>
<reference evidence="2 3" key="1">
    <citation type="submission" date="2020-11" db="EMBL/GenBank/DDBJ databases">
        <title>Insectihabitans protaetiae gen. nov. sp. nov. and Insectihabitans allomyrinae sp. nov., isolated from larvae of Protaetia brevitarsis seulensis and Allomyrina dichotoma, respectively.</title>
        <authorList>
            <person name="Lee S.D."/>
            <person name="Byeon Y.-S."/>
            <person name="Kim S.-M."/>
            <person name="Yang H.L."/>
            <person name="Kim I.S."/>
        </authorList>
    </citation>
    <scope>NUCLEOTIDE SEQUENCE [LARGE SCALE GENOMIC DNA]</scope>
    <source>
        <strain evidence="2 3">BWR-B9</strain>
    </source>
</reference>
<accession>A0ABS1IUV3</accession>
<evidence type="ECO:0000256" key="1">
    <source>
        <dbReference type="SAM" id="Phobius"/>
    </source>
</evidence>
<feature type="transmembrane region" description="Helical" evidence="1">
    <location>
        <begin position="55"/>
        <end position="74"/>
    </location>
</feature>
<dbReference type="EMBL" id="JADRCR010000012">
    <property type="protein sequence ID" value="MBK5145548.1"/>
    <property type="molecule type" value="Genomic_DNA"/>
</dbReference>
<keyword evidence="1" id="KW-0812">Transmembrane</keyword>
<feature type="transmembrane region" description="Helical" evidence="1">
    <location>
        <begin position="106"/>
        <end position="125"/>
    </location>
</feature>